<comment type="caution">
    <text evidence="1">The sequence shown here is derived from an EMBL/GenBank/DDBJ whole genome shotgun (WGS) entry which is preliminary data.</text>
</comment>
<sequence length="129" mass="13745">MAHFRSLLSSSSLSPLISLRTLTAPFRRQIRCAVSSRSLWSLAGRSGRPSTIAGQTPWSRISLFAKLSAAVSSNAVKSVAQNGVNANGVAALFGRQVRGMKTRSSVKRLCDGFLRIPSINSGRGNSRLG</sequence>
<reference evidence="1 2" key="1">
    <citation type="submission" date="2017-10" db="EMBL/GenBank/DDBJ databases">
        <title>Comparative genomics in systemic dimorphic fungi from Ajellomycetaceae.</title>
        <authorList>
            <person name="Munoz J.F."/>
            <person name="Mcewen J.G."/>
            <person name="Clay O.K."/>
            <person name="Cuomo C.A."/>
        </authorList>
    </citation>
    <scope>NUCLEOTIDE SEQUENCE [LARGE SCALE GENOMIC DNA]</scope>
    <source>
        <strain evidence="1 2">UAMH130</strain>
    </source>
</reference>
<dbReference type="EMBL" id="PDNC01000001">
    <property type="protein sequence ID" value="PGH10345.1"/>
    <property type="molecule type" value="Genomic_DNA"/>
</dbReference>
<accession>A0A2B7XN37</accession>
<proteinExistence type="predicted"/>
<protein>
    <submittedName>
        <fullName evidence="1">Uncharacterized protein</fullName>
    </submittedName>
</protein>
<dbReference type="STRING" id="2060905.A0A2B7XN37"/>
<evidence type="ECO:0000313" key="2">
    <source>
        <dbReference type="Proteomes" id="UP000224080"/>
    </source>
</evidence>
<dbReference type="AlphaFoldDB" id="A0A2B7XN37"/>
<organism evidence="1 2">
    <name type="scientific">Blastomyces parvus</name>
    <dbReference type="NCBI Taxonomy" id="2060905"/>
    <lineage>
        <taxon>Eukaryota</taxon>
        <taxon>Fungi</taxon>
        <taxon>Dikarya</taxon>
        <taxon>Ascomycota</taxon>
        <taxon>Pezizomycotina</taxon>
        <taxon>Eurotiomycetes</taxon>
        <taxon>Eurotiomycetidae</taxon>
        <taxon>Onygenales</taxon>
        <taxon>Ajellomycetaceae</taxon>
        <taxon>Blastomyces</taxon>
    </lineage>
</organism>
<dbReference type="OrthoDB" id="10265903at2759"/>
<evidence type="ECO:0000313" key="1">
    <source>
        <dbReference type="EMBL" id="PGH10345.1"/>
    </source>
</evidence>
<gene>
    <name evidence="1" type="ORF">GX51_00102</name>
</gene>
<name>A0A2B7XN37_9EURO</name>
<dbReference type="Proteomes" id="UP000224080">
    <property type="component" value="Unassembled WGS sequence"/>
</dbReference>
<keyword evidence="2" id="KW-1185">Reference proteome</keyword>